<dbReference type="OrthoDB" id="2241086at2"/>
<evidence type="ECO:0000259" key="6">
    <source>
        <dbReference type="PROSITE" id="PS50983"/>
    </source>
</evidence>
<dbReference type="AlphaFoldDB" id="A0A5D4S772"/>
<dbReference type="InterPro" id="IPR051313">
    <property type="entry name" value="Bact_iron-sidero_bind"/>
</dbReference>
<dbReference type="PROSITE" id="PS51257">
    <property type="entry name" value="PROKAR_LIPOPROTEIN"/>
    <property type="match status" value="1"/>
</dbReference>
<dbReference type="GO" id="GO:0030288">
    <property type="term" value="C:outer membrane-bounded periplasmic space"/>
    <property type="evidence" value="ECO:0007669"/>
    <property type="project" value="TreeGrafter"/>
</dbReference>
<evidence type="ECO:0000256" key="5">
    <source>
        <dbReference type="SAM" id="MobiDB-lite"/>
    </source>
</evidence>
<proteinExistence type="inferred from homology"/>
<comment type="similarity">
    <text evidence="2">Belongs to the bacterial solute-binding protein 8 family.</text>
</comment>
<organism evidence="7 8">
    <name type="scientific">Sutcliffiella horikoshii</name>
    <dbReference type="NCBI Taxonomy" id="79883"/>
    <lineage>
        <taxon>Bacteria</taxon>
        <taxon>Bacillati</taxon>
        <taxon>Bacillota</taxon>
        <taxon>Bacilli</taxon>
        <taxon>Bacillales</taxon>
        <taxon>Bacillaceae</taxon>
        <taxon>Sutcliffiella</taxon>
    </lineage>
</organism>
<evidence type="ECO:0000256" key="1">
    <source>
        <dbReference type="ARBA" id="ARBA00004193"/>
    </source>
</evidence>
<comment type="subcellular location">
    <subcellularLocation>
        <location evidence="1">Cell membrane</location>
        <topology evidence="1">Lipid-anchor</topology>
    </subcellularLocation>
</comment>
<evidence type="ECO:0000313" key="8">
    <source>
        <dbReference type="Proteomes" id="UP000322524"/>
    </source>
</evidence>
<dbReference type="PANTHER" id="PTHR30532:SF26">
    <property type="entry name" value="IRON(3+)-HYDROXAMATE-BINDING PROTEIN FHUD"/>
    <property type="match status" value="1"/>
</dbReference>
<gene>
    <name evidence="7" type="ORF">FZC76_22155</name>
</gene>
<dbReference type="SUPFAM" id="SSF53807">
    <property type="entry name" value="Helical backbone' metal receptor"/>
    <property type="match status" value="1"/>
</dbReference>
<feature type="domain" description="Fe/B12 periplasmic-binding" evidence="6">
    <location>
        <begin position="73"/>
        <end position="332"/>
    </location>
</feature>
<name>A0A5D4S772_9BACI</name>
<feature type="region of interest" description="Disordered" evidence="5">
    <location>
        <begin position="29"/>
        <end position="54"/>
    </location>
</feature>
<dbReference type="Pfam" id="PF01497">
    <property type="entry name" value="Peripla_BP_2"/>
    <property type="match status" value="1"/>
</dbReference>
<dbReference type="GO" id="GO:0005886">
    <property type="term" value="C:plasma membrane"/>
    <property type="evidence" value="ECO:0007669"/>
    <property type="project" value="UniProtKB-SubCell"/>
</dbReference>
<keyword evidence="3" id="KW-0813">Transport</keyword>
<evidence type="ECO:0000256" key="2">
    <source>
        <dbReference type="ARBA" id="ARBA00008814"/>
    </source>
</evidence>
<evidence type="ECO:0000256" key="4">
    <source>
        <dbReference type="ARBA" id="ARBA00022729"/>
    </source>
</evidence>
<dbReference type="EMBL" id="VTEV01000016">
    <property type="protein sequence ID" value="TYS59537.1"/>
    <property type="molecule type" value="Genomic_DNA"/>
</dbReference>
<dbReference type="Proteomes" id="UP000322524">
    <property type="component" value="Unassembled WGS sequence"/>
</dbReference>
<reference evidence="7 8" key="1">
    <citation type="submission" date="2019-08" db="EMBL/GenBank/DDBJ databases">
        <title>Bacillus genomes from the desert of Cuatro Cienegas, Coahuila.</title>
        <authorList>
            <person name="Olmedo-Alvarez G."/>
        </authorList>
    </citation>
    <scope>NUCLEOTIDE SEQUENCE [LARGE SCALE GENOMIC DNA]</scope>
    <source>
        <strain evidence="7 8">CH28_1T</strain>
    </source>
</reference>
<evidence type="ECO:0000313" key="7">
    <source>
        <dbReference type="EMBL" id="TYS59537.1"/>
    </source>
</evidence>
<dbReference type="PANTHER" id="PTHR30532">
    <property type="entry name" value="IRON III DICITRATE-BINDING PERIPLASMIC PROTEIN"/>
    <property type="match status" value="1"/>
</dbReference>
<keyword evidence="4" id="KW-0732">Signal</keyword>
<sequence>MKVKQIIFQAFTIFIVAFMLVGCGSSDENAAKEETTSTTSEEVETVEDTSGSTETRVFTHLKGETEIPVEPKRVVTTQYIGQMLALEVKPVGATGWTLNNPYFEGMIDGVENIGDEEISLEKILALEPDLIIGTDWDEEIYEELSKIAPTILIPWMEHDVNGHLNIVADALGKKDEAEKFIQDFEEVAAEKSELVRNYVGEDETVLIFRIYPDSFSVYGDRNLGHVFYNGLGLTPPPFIQAEMDKNPGSFNQQEISLEVLPDYSADHMIVLVNDLKEAETQLKQIQDTKLWQGLPAVQNNKVYYIERTQWLAYDSTSVLGQLKDAAQLFEKE</sequence>
<dbReference type="RefSeq" id="WP_148990264.1">
    <property type="nucleotide sequence ID" value="NZ_VTEV01000016.1"/>
</dbReference>
<dbReference type="GO" id="GO:1901678">
    <property type="term" value="P:iron coordination entity transport"/>
    <property type="evidence" value="ECO:0007669"/>
    <property type="project" value="UniProtKB-ARBA"/>
</dbReference>
<dbReference type="Gene3D" id="3.40.50.1980">
    <property type="entry name" value="Nitrogenase molybdenum iron protein domain"/>
    <property type="match status" value="2"/>
</dbReference>
<comment type="caution">
    <text evidence="7">The sequence shown here is derived from an EMBL/GenBank/DDBJ whole genome shotgun (WGS) entry which is preliminary data.</text>
</comment>
<dbReference type="PROSITE" id="PS50983">
    <property type="entry name" value="FE_B12_PBP"/>
    <property type="match status" value="1"/>
</dbReference>
<protein>
    <submittedName>
        <fullName evidence="7">ABC transporter substrate-binding protein</fullName>
    </submittedName>
</protein>
<evidence type="ECO:0000256" key="3">
    <source>
        <dbReference type="ARBA" id="ARBA00022448"/>
    </source>
</evidence>
<dbReference type="InterPro" id="IPR002491">
    <property type="entry name" value="ABC_transptr_periplasmic_BD"/>
</dbReference>
<accession>A0A5D4S772</accession>